<evidence type="ECO:0000313" key="3">
    <source>
        <dbReference type="Proteomes" id="UP000287687"/>
    </source>
</evidence>
<evidence type="ECO:0000256" key="1">
    <source>
        <dbReference type="ARBA" id="ARBA00022649"/>
    </source>
</evidence>
<protein>
    <submittedName>
        <fullName evidence="2">Type II toxin-antitoxin system RelE/ParE family toxin</fullName>
    </submittedName>
</protein>
<gene>
    <name evidence="2" type="ORF">EPK99_16545</name>
</gene>
<comment type="caution">
    <text evidence="2">The sequence shown here is derived from an EMBL/GenBank/DDBJ whole genome shotgun (WGS) entry which is preliminary data.</text>
</comment>
<name>A0A444LGD3_9HYPH</name>
<dbReference type="InterPro" id="IPR007712">
    <property type="entry name" value="RelE/ParE_toxin"/>
</dbReference>
<organism evidence="2 3">
    <name type="scientific">Neorhizobium lilium</name>
    <dbReference type="NCBI Taxonomy" id="2503024"/>
    <lineage>
        <taxon>Bacteria</taxon>
        <taxon>Pseudomonadati</taxon>
        <taxon>Pseudomonadota</taxon>
        <taxon>Alphaproteobacteria</taxon>
        <taxon>Hyphomicrobiales</taxon>
        <taxon>Rhizobiaceae</taxon>
        <taxon>Rhizobium/Agrobacterium group</taxon>
        <taxon>Neorhizobium</taxon>
    </lineage>
</organism>
<dbReference type="InterPro" id="IPR035093">
    <property type="entry name" value="RelE/ParE_toxin_dom_sf"/>
</dbReference>
<proteinExistence type="predicted"/>
<sequence>MDELVWLDEALQDLDEIGSYIALDNPKAAENVIRRIVESVSAGLASENWTHLCGWRHEKIDHKRHALHCLLSHAGEDRGSRYLPRRPQMAGPLVT</sequence>
<reference evidence="2 3" key="1">
    <citation type="submission" date="2019-01" db="EMBL/GenBank/DDBJ databases">
        <title>The draft genome of Rhizobium sp. 24NR.</title>
        <authorList>
            <person name="Liu L."/>
            <person name="Liang L."/>
            <person name="Shi S."/>
            <person name="Xu L."/>
            <person name="Wang X."/>
            <person name="Li L."/>
            <person name="Zhang X."/>
        </authorList>
    </citation>
    <scope>NUCLEOTIDE SEQUENCE [LARGE SCALE GENOMIC DNA]</scope>
    <source>
        <strain evidence="2 3">24NR</strain>
    </source>
</reference>
<dbReference type="AlphaFoldDB" id="A0A444LGD3"/>
<dbReference type="EMBL" id="SBIP01000003">
    <property type="protein sequence ID" value="RWX77247.1"/>
    <property type="molecule type" value="Genomic_DNA"/>
</dbReference>
<keyword evidence="1" id="KW-1277">Toxin-antitoxin system</keyword>
<dbReference type="Gene3D" id="3.30.2310.20">
    <property type="entry name" value="RelE-like"/>
    <property type="match status" value="1"/>
</dbReference>
<evidence type="ECO:0000313" key="2">
    <source>
        <dbReference type="EMBL" id="RWX77247.1"/>
    </source>
</evidence>
<dbReference type="Pfam" id="PF05016">
    <property type="entry name" value="ParE_toxin"/>
    <property type="match status" value="1"/>
</dbReference>
<dbReference type="Proteomes" id="UP000287687">
    <property type="component" value="Unassembled WGS sequence"/>
</dbReference>
<accession>A0A444LGD3</accession>
<keyword evidence="3" id="KW-1185">Reference proteome</keyword>
<dbReference type="OrthoDB" id="595470at2"/>